<evidence type="ECO:0000313" key="1">
    <source>
        <dbReference type="Proteomes" id="UP000095282"/>
    </source>
</evidence>
<keyword evidence="1" id="KW-1185">Reference proteome</keyword>
<protein>
    <submittedName>
        <fullName evidence="2">MOSC domain-containing protein</fullName>
    </submittedName>
</protein>
<evidence type="ECO:0000313" key="2">
    <source>
        <dbReference type="WBParaSite" id="Csp11.Scaffold408.g939.t1"/>
    </source>
</evidence>
<reference evidence="2" key="1">
    <citation type="submission" date="2016-11" db="UniProtKB">
        <authorList>
            <consortium name="WormBaseParasite"/>
        </authorList>
    </citation>
    <scope>IDENTIFICATION</scope>
</reference>
<dbReference type="AlphaFoldDB" id="A0A1I7SZ89"/>
<dbReference type="Proteomes" id="UP000095282">
    <property type="component" value="Unplaced"/>
</dbReference>
<sequence length="140" mass="15697">MWEREGYSQKAIAHCHVLQNPSVAVRCLTKEVELLSTFIAPGVRITDCVSTFQHVAVTRAGEDIIAKGSPEFLLMNHILTKRGRSDSLKNVMKLECGEEGMKVAEDKGWVEVRNGIVITRNCCRKEDNMKGQLRMIQIPG</sequence>
<organism evidence="1 2">
    <name type="scientific">Caenorhabditis tropicalis</name>
    <dbReference type="NCBI Taxonomy" id="1561998"/>
    <lineage>
        <taxon>Eukaryota</taxon>
        <taxon>Metazoa</taxon>
        <taxon>Ecdysozoa</taxon>
        <taxon>Nematoda</taxon>
        <taxon>Chromadorea</taxon>
        <taxon>Rhabditida</taxon>
        <taxon>Rhabditina</taxon>
        <taxon>Rhabditomorpha</taxon>
        <taxon>Rhabditoidea</taxon>
        <taxon>Rhabditidae</taxon>
        <taxon>Peloderinae</taxon>
        <taxon>Caenorhabditis</taxon>
    </lineage>
</organism>
<name>A0A1I7SZ89_9PELO</name>
<dbReference type="WBParaSite" id="Csp11.Scaffold408.g939.t1">
    <property type="protein sequence ID" value="Csp11.Scaffold408.g939.t1"/>
    <property type="gene ID" value="Csp11.Scaffold408.g939"/>
</dbReference>
<proteinExistence type="predicted"/>
<accession>A0A1I7SZ89</accession>